<dbReference type="RefSeq" id="WP_105052726.1">
    <property type="nucleotide sequence ID" value="NZ_BMYG01000006.1"/>
</dbReference>
<reference evidence="2 3" key="1">
    <citation type="submission" date="2016-12" db="EMBL/GenBank/DDBJ databases">
        <title>Diversity of luminous bacteria.</title>
        <authorList>
            <person name="Yoshizawa S."/>
            <person name="Kogure K."/>
        </authorList>
    </citation>
    <scope>NUCLEOTIDE SEQUENCE [LARGE SCALE GENOMIC DNA]</scope>
    <source>
        <strain evidence="2 3">SA4-48</strain>
    </source>
</reference>
<keyword evidence="3" id="KW-1185">Reference proteome</keyword>
<evidence type="ECO:0000313" key="2">
    <source>
        <dbReference type="EMBL" id="PQJ54212.1"/>
    </source>
</evidence>
<dbReference type="Gene3D" id="3.10.129.10">
    <property type="entry name" value="Hotdog Thioesterase"/>
    <property type="match status" value="1"/>
</dbReference>
<dbReference type="EMBL" id="MSCH01000003">
    <property type="protein sequence ID" value="PQJ54212.1"/>
    <property type="molecule type" value="Genomic_DNA"/>
</dbReference>
<dbReference type="InterPro" id="IPR029069">
    <property type="entry name" value="HotDog_dom_sf"/>
</dbReference>
<dbReference type="SUPFAM" id="SSF54637">
    <property type="entry name" value="Thioesterase/thiol ester dehydrase-isomerase"/>
    <property type="match status" value="1"/>
</dbReference>
<dbReference type="PANTHER" id="PTHR43841">
    <property type="entry name" value="3-HYDROXYACYL-THIOESTER DEHYDRATASE HTDX-RELATED"/>
    <property type="match status" value="1"/>
</dbReference>
<dbReference type="PANTHER" id="PTHR43841:SF3">
    <property type="entry name" value="(3R)-HYDROXYACYL-ACP DEHYDRATASE SUBUNIT HADB"/>
    <property type="match status" value="1"/>
</dbReference>
<gene>
    <name evidence="2" type="ORF">BTO11_11485</name>
</gene>
<dbReference type="Proteomes" id="UP000239007">
    <property type="component" value="Unassembled WGS sequence"/>
</dbReference>
<organism evidence="2 3">
    <name type="scientific">Psychrosphaera saromensis</name>
    <dbReference type="NCBI Taxonomy" id="716813"/>
    <lineage>
        <taxon>Bacteria</taxon>
        <taxon>Pseudomonadati</taxon>
        <taxon>Pseudomonadota</taxon>
        <taxon>Gammaproteobacteria</taxon>
        <taxon>Alteromonadales</taxon>
        <taxon>Pseudoalteromonadaceae</taxon>
        <taxon>Psychrosphaera</taxon>
    </lineage>
</organism>
<evidence type="ECO:0000259" key="1">
    <source>
        <dbReference type="Pfam" id="PF01575"/>
    </source>
</evidence>
<sequence>MSIIQPSHSVPKLIIRALRAKKTNLEDFKPFSITIKNNYASEKQITSFTKVFGQPDDIKSYSFLAGFKSMIQCVTQAPIPSSLMGLIHLSCEISQHAKHNWFLPYDIQVTIKECKSSNKGLTYKIESEFYQQDELTIRNTNVMLDKKAGYKANQRETTEKSELAQLNNCFCSYAINLKTSWKYALLSGDLNPIHLHPYLAKKLGLKSVLIHGMFNAHQCLSSVFKKTGEDLGNVYIEFNKPCFMPNQVFVRQYGDSNEYGVFSKDKKDRYIKVEIKKEA</sequence>
<dbReference type="OrthoDB" id="9774179at2"/>
<dbReference type="Pfam" id="PF01575">
    <property type="entry name" value="MaoC_dehydratas"/>
    <property type="match status" value="1"/>
</dbReference>
<name>A0A2S7UXJ1_9GAMM</name>
<accession>A0A2S7UXJ1</accession>
<evidence type="ECO:0000313" key="3">
    <source>
        <dbReference type="Proteomes" id="UP000239007"/>
    </source>
</evidence>
<protein>
    <recommendedName>
        <fullName evidence="1">MaoC-like domain-containing protein</fullName>
    </recommendedName>
</protein>
<feature type="domain" description="MaoC-like" evidence="1">
    <location>
        <begin position="175"/>
        <end position="251"/>
    </location>
</feature>
<dbReference type="AlphaFoldDB" id="A0A2S7UXJ1"/>
<comment type="caution">
    <text evidence="2">The sequence shown here is derived from an EMBL/GenBank/DDBJ whole genome shotgun (WGS) entry which is preliminary data.</text>
</comment>
<proteinExistence type="predicted"/>
<dbReference type="InterPro" id="IPR002539">
    <property type="entry name" value="MaoC-like_dom"/>
</dbReference>